<gene>
    <name evidence="1" type="primary">106095422</name>
</gene>
<evidence type="ECO:0000313" key="1">
    <source>
        <dbReference type="EnsemblMetazoa" id="SCAU011833-PB"/>
    </source>
</evidence>
<dbReference type="AlphaFoldDB" id="A0A1I8PWT4"/>
<accession>A0A1I8PWT4</accession>
<protein>
    <submittedName>
        <fullName evidence="1">Uncharacterized protein</fullName>
    </submittedName>
</protein>
<name>A0A1I8PWT4_STOCA</name>
<dbReference type="Proteomes" id="UP000095300">
    <property type="component" value="Unassembled WGS sequence"/>
</dbReference>
<organism evidence="1 2">
    <name type="scientific">Stomoxys calcitrans</name>
    <name type="common">Stable fly</name>
    <name type="synonym">Conops calcitrans</name>
    <dbReference type="NCBI Taxonomy" id="35570"/>
    <lineage>
        <taxon>Eukaryota</taxon>
        <taxon>Metazoa</taxon>
        <taxon>Ecdysozoa</taxon>
        <taxon>Arthropoda</taxon>
        <taxon>Hexapoda</taxon>
        <taxon>Insecta</taxon>
        <taxon>Pterygota</taxon>
        <taxon>Neoptera</taxon>
        <taxon>Endopterygota</taxon>
        <taxon>Diptera</taxon>
        <taxon>Brachycera</taxon>
        <taxon>Muscomorpha</taxon>
        <taxon>Muscoidea</taxon>
        <taxon>Muscidae</taxon>
        <taxon>Stomoxys</taxon>
    </lineage>
</organism>
<evidence type="ECO:0000313" key="2">
    <source>
        <dbReference type="Proteomes" id="UP000095300"/>
    </source>
</evidence>
<dbReference type="VEuPathDB" id="VectorBase:SCAU011833"/>
<proteinExistence type="predicted"/>
<dbReference type="EnsemblMetazoa" id="SCAU011833-RB">
    <property type="protein sequence ID" value="SCAU011833-PB"/>
    <property type="gene ID" value="SCAU011833"/>
</dbReference>
<reference evidence="1" key="1">
    <citation type="submission" date="2020-05" db="UniProtKB">
        <authorList>
            <consortium name="EnsemblMetazoa"/>
        </authorList>
    </citation>
    <scope>IDENTIFICATION</scope>
    <source>
        <strain evidence="1">USDA</strain>
    </source>
</reference>
<sequence>MPYIMMIGKIQKFSRKMENAHATPVKTFLREIASSIIPLIMLFSMLESGEYPSFMELFGLQERGIDYELIYDRILVNKSAILNIQENVPEPISKLPFFLLTNNPFRSDIVLELTTKPS</sequence>
<keyword evidence="2" id="KW-1185">Reference proteome</keyword>